<evidence type="ECO:0000256" key="10">
    <source>
        <dbReference type="ARBA" id="ARBA00047340"/>
    </source>
</evidence>
<evidence type="ECO:0000256" key="4">
    <source>
        <dbReference type="ARBA" id="ARBA00011991"/>
    </source>
</evidence>
<dbReference type="CDD" id="cd02439">
    <property type="entry name" value="DMB-PRT_CobT"/>
    <property type="match status" value="1"/>
</dbReference>
<evidence type="ECO:0000256" key="8">
    <source>
        <dbReference type="ARBA" id="ARBA00022679"/>
    </source>
</evidence>
<dbReference type="InterPro" id="IPR023195">
    <property type="entry name" value="Nict_dMeBzImd_PRibTrfase_N"/>
</dbReference>
<dbReference type="FunFam" id="3.40.50.10210:FF:000001">
    <property type="entry name" value="Nicotinate-nucleotide--dimethylbenzimidazole phosphoribosyltransferase"/>
    <property type="match status" value="1"/>
</dbReference>
<dbReference type="PANTHER" id="PTHR43463">
    <property type="entry name" value="NICOTINATE-NUCLEOTIDE--DIMETHYLBENZIMIDAZOLE PHOSPHORIBOSYLTRANSFERASE"/>
    <property type="match status" value="1"/>
</dbReference>
<keyword evidence="7 11" id="KW-0328">Glycosyltransferase</keyword>
<dbReference type="RefSeq" id="WP_208651320.1">
    <property type="nucleotide sequence ID" value="NZ_CP036528.1"/>
</dbReference>
<evidence type="ECO:0000313" key="13">
    <source>
        <dbReference type="Proteomes" id="UP000291151"/>
    </source>
</evidence>
<evidence type="ECO:0000256" key="6">
    <source>
        <dbReference type="ARBA" id="ARBA00022573"/>
    </source>
</evidence>
<dbReference type="GO" id="GO:0009236">
    <property type="term" value="P:cobalamin biosynthetic process"/>
    <property type="evidence" value="ECO:0007669"/>
    <property type="project" value="UniProtKB-UniRule"/>
</dbReference>
<accession>A0A4P6UR96</accession>
<evidence type="ECO:0000256" key="1">
    <source>
        <dbReference type="ARBA" id="ARBA00002197"/>
    </source>
</evidence>
<dbReference type="Pfam" id="PF02277">
    <property type="entry name" value="DBI_PRT"/>
    <property type="match status" value="1"/>
</dbReference>
<comment type="similarity">
    <text evidence="3 11">Belongs to the CobT family.</text>
</comment>
<dbReference type="Proteomes" id="UP000291151">
    <property type="component" value="Chromosome"/>
</dbReference>
<feature type="active site" description="Proton acceptor" evidence="11">
    <location>
        <position position="316"/>
    </location>
</feature>
<dbReference type="KEGG" id="uth:DKZ56_03480"/>
<keyword evidence="6 11" id="KW-0169">Cobalamin biosynthesis</keyword>
<evidence type="ECO:0000256" key="11">
    <source>
        <dbReference type="HAMAP-Rule" id="MF_00230"/>
    </source>
</evidence>
<name>A0A4P6UR96_9BACL</name>
<sequence>MELLQSTLQNIKQLNKEVMEKARERVDALCKPPGSLGKLEQIAIQLAGISEKLELDVSNKAVISLAADHGVYEENVSNNPQFVTVMQAIGFAKGFTGVCAIAKAAGAKVVPVDIGIKEDLPKDSGVIVKKVKYGTDNMAKGPAMSRQEAIQAIEVGIEIADEQVKQGIHVLATGEMGICNTTPSSAVLSAFCGCDPAIVTGMGAGVDSLQHKIDVIRRSLDINTPNPNDPIDVLAKVGGLELGGMAGVVLGAAANRVPVVVDGFISTVSALIAYKLEPKVKDYIIPSHLSEEPGAKIVNELLGLEPMLNMNMRLGEGSGAALAFPILDAACSMMNTMTTLEESHQYMLKIMGSQTV</sequence>
<dbReference type="GO" id="GO:0008939">
    <property type="term" value="F:nicotinate-nucleotide-dimethylbenzimidazole phosphoribosyltransferase activity"/>
    <property type="evidence" value="ECO:0007669"/>
    <property type="project" value="UniProtKB-UniRule"/>
</dbReference>
<keyword evidence="8 11" id="KW-0808">Transferase</keyword>
<dbReference type="InterPro" id="IPR003200">
    <property type="entry name" value="Nict_dMeBzImd_PRibTrfase"/>
</dbReference>
<dbReference type="InterPro" id="IPR036087">
    <property type="entry name" value="Nict_dMeBzImd_PRibTrfase_sf"/>
</dbReference>
<keyword evidence="13" id="KW-1185">Reference proteome</keyword>
<comment type="function">
    <text evidence="1 11">Catalyzes the synthesis of alpha-ribazole-5'-phosphate from nicotinate mononucleotide (NAMN) and 5,6-dimethylbenzimidazole (DMB).</text>
</comment>
<protein>
    <recommendedName>
        <fullName evidence="5 11">Nicotinate-nucleotide--dimethylbenzimidazole phosphoribosyltransferase</fullName>
        <shortName evidence="11">NN:DBI PRT</shortName>
        <ecNumber evidence="4 11">2.4.2.21</ecNumber>
    </recommendedName>
    <alternativeName>
        <fullName evidence="9 11">N(1)-alpha-phosphoribosyltransferase</fullName>
    </alternativeName>
</protein>
<evidence type="ECO:0000256" key="2">
    <source>
        <dbReference type="ARBA" id="ARBA00005049"/>
    </source>
</evidence>
<comment type="pathway">
    <text evidence="2 11">Nucleoside biosynthesis; alpha-ribazole biosynthesis; alpha-ribazole from 5,6-dimethylbenzimidazole: step 1/2.</text>
</comment>
<dbReference type="AlphaFoldDB" id="A0A4P6UR96"/>
<dbReference type="NCBIfam" id="NF000996">
    <property type="entry name" value="PRK00105.1"/>
    <property type="match status" value="1"/>
</dbReference>
<dbReference type="EMBL" id="CP036528">
    <property type="protein sequence ID" value="QBK25005.1"/>
    <property type="molecule type" value="Genomic_DNA"/>
</dbReference>
<dbReference type="Gene3D" id="1.10.1610.10">
    <property type="match status" value="1"/>
</dbReference>
<reference evidence="12 13" key="1">
    <citation type="submission" date="2019-02" db="EMBL/GenBank/DDBJ databases">
        <title>Ureibacillus thermophilus.</title>
        <authorList>
            <person name="Sunny J.S."/>
            <person name="Natarajan A."/>
            <person name="Saleena L.M."/>
        </authorList>
    </citation>
    <scope>NUCLEOTIDE SEQUENCE [LARGE SCALE GENOMIC DNA]</scope>
    <source>
        <strain evidence="12 13">LM102</strain>
    </source>
</reference>
<dbReference type="PANTHER" id="PTHR43463:SF1">
    <property type="entry name" value="NICOTINATE-NUCLEOTIDE--DIMETHYLBENZIMIDAZOLE PHOSPHORIBOSYLTRANSFERASE"/>
    <property type="match status" value="1"/>
</dbReference>
<dbReference type="InterPro" id="IPR017846">
    <property type="entry name" value="Nict_dMeBzImd_PRibTrfase_bact"/>
</dbReference>
<dbReference type="EC" id="2.4.2.21" evidence="4 11"/>
<evidence type="ECO:0000256" key="9">
    <source>
        <dbReference type="ARBA" id="ARBA00030686"/>
    </source>
</evidence>
<dbReference type="SUPFAM" id="SSF52733">
    <property type="entry name" value="Nicotinate mononucleotide:5,6-dimethylbenzimidazole phosphoribosyltransferase (CobT)"/>
    <property type="match status" value="1"/>
</dbReference>
<gene>
    <name evidence="11 12" type="primary">cobT</name>
    <name evidence="12" type="ORF">DKZ56_03480</name>
</gene>
<evidence type="ECO:0000313" key="12">
    <source>
        <dbReference type="EMBL" id="QBK25005.1"/>
    </source>
</evidence>
<comment type="catalytic activity">
    <reaction evidence="10 11">
        <text>5,6-dimethylbenzimidazole + nicotinate beta-D-ribonucleotide = alpha-ribazole 5'-phosphate + nicotinate + H(+)</text>
        <dbReference type="Rhea" id="RHEA:11196"/>
        <dbReference type="ChEBI" id="CHEBI:15378"/>
        <dbReference type="ChEBI" id="CHEBI:15890"/>
        <dbReference type="ChEBI" id="CHEBI:32544"/>
        <dbReference type="ChEBI" id="CHEBI:57502"/>
        <dbReference type="ChEBI" id="CHEBI:57918"/>
        <dbReference type="EC" id="2.4.2.21"/>
    </reaction>
</comment>
<dbReference type="UniPathway" id="UPA00061">
    <property type="reaction ID" value="UER00516"/>
</dbReference>
<dbReference type="NCBIfam" id="TIGR03160">
    <property type="entry name" value="cobT_DBIPRT"/>
    <property type="match status" value="1"/>
</dbReference>
<evidence type="ECO:0000256" key="3">
    <source>
        <dbReference type="ARBA" id="ARBA00007110"/>
    </source>
</evidence>
<dbReference type="Gene3D" id="3.40.50.10210">
    <property type="match status" value="1"/>
</dbReference>
<dbReference type="HAMAP" id="MF_00230">
    <property type="entry name" value="CobT"/>
    <property type="match status" value="1"/>
</dbReference>
<proteinExistence type="inferred from homology"/>
<evidence type="ECO:0000256" key="5">
    <source>
        <dbReference type="ARBA" id="ARBA00015486"/>
    </source>
</evidence>
<evidence type="ECO:0000256" key="7">
    <source>
        <dbReference type="ARBA" id="ARBA00022676"/>
    </source>
</evidence>
<organism evidence="12 13">
    <name type="scientific">Ureibacillus thermophilus</name>
    <dbReference type="NCBI Taxonomy" id="367743"/>
    <lineage>
        <taxon>Bacteria</taxon>
        <taxon>Bacillati</taxon>
        <taxon>Bacillota</taxon>
        <taxon>Bacilli</taxon>
        <taxon>Bacillales</taxon>
        <taxon>Caryophanaceae</taxon>
        <taxon>Ureibacillus</taxon>
    </lineage>
</organism>